<organism evidence="6 7">
    <name type="scientific">Metallibacterium scheffleri</name>
    <dbReference type="NCBI Taxonomy" id="993689"/>
    <lineage>
        <taxon>Bacteria</taxon>
        <taxon>Pseudomonadati</taxon>
        <taxon>Pseudomonadota</taxon>
        <taxon>Gammaproteobacteria</taxon>
        <taxon>Lysobacterales</taxon>
        <taxon>Rhodanobacteraceae</taxon>
        <taxon>Metallibacterium</taxon>
    </lineage>
</organism>
<dbReference type="CDD" id="cd00009">
    <property type="entry name" value="AAA"/>
    <property type="match status" value="1"/>
</dbReference>
<dbReference type="RefSeq" id="WP_081130355.1">
    <property type="nucleotide sequence ID" value="NZ_LDOS01000005.1"/>
</dbReference>
<keyword evidence="2" id="KW-0547">Nucleotide-binding</keyword>
<keyword evidence="3" id="KW-0067">ATP-binding</keyword>
<evidence type="ECO:0000256" key="2">
    <source>
        <dbReference type="ARBA" id="ARBA00022741"/>
    </source>
</evidence>
<dbReference type="STRING" id="993689.GCA_002077135_00322"/>
<name>A0A4S3KRG0_9GAMM</name>
<dbReference type="InterPro" id="IPR013615">
    <property type="entry name" value="CbbQ_C"/>
</dbReference>
<evidence type="ECO:0000256" key="1">
    <source>
        <dbReference type="ARBA" id="ARBA00009417"/>
    </source>
</evidence>
<dbReference type="GO" id="GO:0000027">
    <property type="term" value="P:ribosomal large subunit assembly"/>
    <property type="evidence" value="ECO:0007669"/>
    <property type="project" value="TreeGrafter"/>
</dbReference>
<comment type="similarity">
    <text evidence="1">Belongs to the CbbQ/NirQ/NorQ/GpvN family.</text>
</comment>
<dbReference type="Gene3D" id="3.40.50.300">
    <property type="entry name" value="P-loop containing nucleotide triphosphate hydrolases"/>
    <property type="match status" value="1"/>
</dbReference>
<dbReference type="Proteomes" id="UP000307749">
    <property type="component" value="Unassembled WGS sequence"/>
</dbReference>
<dbReference type="GO" id="GO:0030687">
    <property type="term" value="C:preribosome, large subunit precursor"/>
    <property type="evidence" value="ECO:0007669"/>
    <property type="project" value="TreeGrafter"/>
</dbReference>
<sequence>MKQINLQPDQFNVHGTTLPAIPMEVPEAGELADFIPDLKNNYVFSRDNLLVMINFLRSVWKEGATEGLQLIGPTGSGKTSLPEQVCARLGVPLISVTGHDRLEVDDLIYQTVATGGSTITLDGPLTVAMRAGVPFLLNEIDLLDPGTLTGLNDILERGFVLIKQTNELVKARKGFCFIVTSNTAGGGDETGLYVGTRVQNLAFRDRFQKLVVGYPDPEVERSILVGAFKIQDQVADSFVKVANMIRSAFEAGKGMDVTMSTRTLTRWVNLAVMYQEISKRGKTPVLYAVDLALANGTSPAVMISIHEMITQVFGVSDPSKAA</sequence>
<dbReference type="AlphaFoldDB" id="A0A4S3KRG0"/>
<comment type="caution">
    <text evidence="6">The sequence shown here is derived from an EMBL/GenBank/DDBJ whole genome shotgun (WGS) entry which is preliminary data.</text>
</comment>
<protein>
    <recommendedName>
        <fullName evidence="8">ATPase</fullName>
    </recommendedName>
</protein>
<dbReference type="InterPro" id="IPR027417">
    <property type="entry name" value="P-loop_NTPase"/>
</dbReference>
<dbReference type="GO" id="GO:0016887">
    <property type="term" value="F:ATP hydrolysis activity"/>
    <property type="evidence" value="ECO:0007669"/>
    <property type="project" value="InterPro"/>
</dbReference>
<dbReference type="InterPro" id="IPR011704">
    <property type="entry name" value="ATPase_dyneun-rel_AAA"/>
</dbReference>
<keyword evidence="7" id="KW-1185">Reference proteome</keyword>
<evidence type="ECO:0000259" key="4">
    <source>
        <dbReference type="Pfam" id="PF07728"/>
    </source>
</evidence>
<evidence type="ECO:0000313" key="6">
    <source>
        <dbReference type="EMBL" id="THD11652.1"/>
    </source>
</evidence>
<reference evidence="6 7" key="1">
    <citation type="submission" date="2017-02" db="EMBL/GenBank/DDBJ databases">
        <title>Whole genome sequencing of Metallibacterium scheffleri DSM 24874 (T).</title>
        <authorList>
            <person name="Kumar S."/>
            <person name="Patil P."/>
            <person name="Patil P.B."/>
        </authorList>
    </citation>
    <scope>NUCLEOTIDE SEQUENCE [LARGE SCALE GENOMIC DNA]</scope>
    <source>
        <strain evidence="6 7">DSM 24874</strain>
    </source>
</reference>
<dbReference type="PANTHER" id="PTHR48103:SF2">
    <property type="entry name" value="MIDASIN"/>
    <property type="match status" value="1"/>
</dbReference>
<accession>A0A4S3KRG0</accession>
<evidence type="ECO:0008006" key="8">
    <source>
        <dbReference type="Google" id="ProtNLM"/>
    </source>
</evidence>
<dbReference type="Pfam" id="PF08406">
    <property type="entry name" value="CbbQ_C"/>
    <property type="match status" value="1"/>
</dbReference>
<feature type="domain" description="ATPase dynein-related AAA" evidence="4">
    <location>
        <begin position="69"/>
        <end position="187"/>
    </location>
</feature>
<dbReference type="PANTHER" id="PTHR48103">
    <property type="entry name" value="MIDASIN-RELATED"/>
    <property type="match status" value="1"/>
</dbReference>
<dbReference type="EMBL" id="MWQO01000008">
    <property type="protein sequence ID" value="THD11652.1"/>
    <property type="molecule type" value="Genomic_DNA"/>
</dbReference>
<proteinExistence type="inferred from homology"/>
<evidence type="ECO:0000313" key="7">
    <source>
        <dbReference type="Proteomes" id="UP000307749"/>
    </source>
</evidence>
<gene>
    <name evidence="6" type="ORF">B1806_02650</name>
</gene>
<evidence type="ECO:0000259" key="5">
    <source>
        <dbReference type="Pfam" id="PF08406"/>
    </source>
</evidence>
<dbReference type="Pfam" id="PF07728">
    <property type="entry name" value="AAA_5"/>
    <property type="match status" value="1"/>
</dbReference>
<feature type="domain" description="CbbQ/NirQ/NorQ C-terminal" evidence="5">
    <location>
        <begin position="220"/>
        <end position="311"/>
    </location>
</feature>
<dbReference type="SUPFAM" id="SSF52540">
    <property type="entry name" value="P-loop containing nucleoside triphosphate hydrolases"/>
    <property type="match status" value="1"/>
</dbReference>
<evidence type="ECO:0000256" key="3">
    <source>
        <dbReference type="ARBA" id="ARBA00022840"/>
    </source>
</evidence>
<dbReference type="OrthoDB" id="9808317at2"/>
<dbReference type="GO" id="GO:0005524">
    <property type="term" value="F:ATP binding"/>
    <property type="evidence" value="ECO:0007669"/>
    <property type="project" value="UniProtKB-KW"/>
</dbReference>